<dbReference type="Proteomes" id="UP000552709">
    <property type="component" value="Unassembled WGS sequence"/>
</dbReference>
<evidence type="ECO:0000313" key="2">
    <source>
        <dbReference type="Proteomes" id="UP000552709"/>
    </source>
</evidence>
<sequence>MLSSPERTARLQFSPINRDLAQQFGVSESTVCAGHVSLWRVGERGGRDTGHRRGCPWMPNLVDSDWTALRIDQAMGLSGGVQLGRTLLS</sequence>
<accession>A0A7W8NII6</accession>
<dbReference type="EMBL" id="JACHFL010000023">
    <property type="protein sequence ID" value="MBB5365893.1"/>
    <property type="molecule type" value="Genomic_DNA"/>
</dbReference>
<reference evidence="1 2" key="1">
    <citation type="submission" date="2020-08" db="EMBL/GenBank/DDBJ databases">
        <title>Genomic Encyclopedia of Type Strains, Phase IV (KMG-IV): sequencing the most valuable type-strain genomes for metagenomic binning, comparative biology and taxonomic classification.</title>
        <authorList>
            <person name="Goeker M."/>
        </authorList>
    </citation>
    <scope>NUCLEOTIDE SEQUENCE [LARGE SCALE GENOMIC DNA]</scope>
    <source>
        <strain evidence="1 2">DSM 27939</strain>
    </source>
</reference>
<organism evidence="1 2">
    <name type="scientific">Deinococcus humi</name>
    <dbReference type="NCBI Taxonomy" id="662880"/>
    <lineage>
        <taxon>Bacteria</taxon>
        <taxon>Thermotogati</taxon>
        <taxon>Deinococcota</taxon>
        <taxon>Deinococci</taxon>
        <taxon>Deinococcales</taxon>
        <taxon>Deinococcaceae</taxon>
        <taxon>Deinococcus</taxon>
    </lineage>
</organism>
<name>A0A7W8NII6_9DEIO</name>
<protein>
    <submittedName>
        <fullName evidence="1">Uncharacterized protein</fullName>
    </submittedName>
</protein>
<comment type="caution">
    <text evidence="1">The sequence shown here is derived from an EMBL/GenBank/DDBJ whole genome shotgun (WGS) entry which is preliminary data.</text>
</comment>
<gene>
    <name evidence="1" type="ORF">HNQ08_005019</name>
</gene>
<keyword evidence="2" id="KW-1185">Reference proteome</keyword>
<evidence type="ECO:0000313" key="1">
    <source>
        <dbReference type="EMBL" id="MBB5365893.1"/>
    </source>
</evidence>
<dbReference type="AlphaFoldDB" id="A0A7W8NII6"/>
<proteinExistence type="predicted"/>